<organism evidence="2 3">
    <name type="scientific">Xanthomonas graminis pv. phlei</name>
    <dbReference type="NCBI Taxonomy" id="487906"/>
    <lineage>
        <taxon>Bacteria</taxon>
        <taxon>Pseudomonadati</taxon>
        <taxon>Pseudomonadota</taxon>
        <taxon>Gammaproteobacteria</taxon>
        <taxon>Lysobacterales</taxon>
        <taxon>Lysobacteraceae</taxon>
        <taxon>Xanthomonas</taxon>
        <taxon>Xanthomonas translucens group</taxon>
        <taxon>Xanthomonas graminis</taxon>
    </lineage>
</organism>
<evidence type="ECO:0000313" key="2">
    <source>
        <dbReference type="EMBL" id="CTP90762.1"/>
    </source>
</evidence>
<dbReference type="InterPro" id="IPR021457">
    <property type="entry name" value="DUF3108"/>
</dbReference>
<dbReference type="EMBL" id="CXOJ01000073">
    <property type="protein sequence ID" value="CTP90762.1"/>
    <property type="molecule type" value="Genomic_DNA"/>
</dbReference>
<reference evidence="2 3" key="1">
    <citation type="submission" date="2015-07" db="EMBL/GenBank/DDBJ databases">
        <authorList>
            <person name="Noorani M."/>
        </authorList>
    </citation>
    <scope>NUCLEOTIDE SEQUENCE [LARGE SCALE GENOMIC DNA]</scope>
    <source>
        <strain evidence="2">LMG730</strain>
    </source>
</reference>
<dbReference type="RefSeq" id="WP_053838891.1">
    <property type="nucleotide sequence ID" value="NZ_CP076251.1"/>
</dbReference>
<gene>
    <name evidence="2" type="ORF">XTPLMG730_2927</name>
</gene>
<dbReference type="Pfam" id="PF11306">
    <property type="entry name" value="DUF3108"/>
    <property type="match status" value="1"/>
</dbReference>
<evidence type="ECO:0008006" key="4">
    <source>
        <dbReference type="Google" id="ProtNLM"/>
    </source>
</evidence>
<evidence type="ECO:0000313" key="3">
    <source>
        <dbReference type="Proteomes" id="UP000045978"/>
    </source>
</evidence>
<sequence length="283" mass="30533">MKPLPRQFAVLAVACLGLLAPAVGVLAQAPPPAAAPTTPVQAPTAPAVPAALATAAAPGLQAAPWTPPPLQPFVATYQALYKGKQAGDARMEVSHGSGDEWRVDLAVQGRSGFASILGLNIEQSTVFRTQDGRYVPQSQSTVKKAMFFGKKVTGVYDWGKGVARWDGDLKKDRQQPIPLQPGDQSALLINLSIMRDAQPGKTMSYRFVDVGRVREHIYHAAEQTETVQVGDISYDALRVSRTNGGKNETILWIANGVPTPVRILQREDGEDRIDLRLTEYQGV</sequence>
<proteinExistence type="predicted"/>
<dbReference type="Proteomes" id="UP000045978">
    <property type="component" value="Unassembled WGS sequence"/>
</dbReference>
<keyword evidence="1" id="KW-0732">Signal</keyword>
<evidence type="ECO:0000256" key="1">
    <source>
        <dbReference type="SAM" id="SignalP"/>
    </source>
</evidence>
<name>A0A0K3A0G4_9XANT</name>
<accession>A0A0K3A0G4</accession>
<protein>
    <recommendedName>
        <fullName evidence="4">DUF3108 domain-containing protein</fullName>
    </recommendedName>
</protein>
<feature type="chain" id="PRO_5005493084" description="DUF3108 domain-containing protein" evidence="1">
    <location>
        <begin position="28"/>
        <end position="283"/>
    </location>
</feature>
<feature type="signal peptide" evidence="1">
    <location>
        <begin position="1"/>
        <end position="27"/>
    </location>
</feature>
<dbReference type="AlphaFoldDB" id="A0A0K3A0G4"/>